<evidence type="ECO:0000256" key="10">
    <source>
        <dbReference type="ARBA" id="ARBA00023134"/>
    </source>
</evidence>
<evidence type="ECO:0000259" key="16">
    <source>
        <dbReference type="PROSITE" id="PS51711"/>
    </source>
</evidence>
<dbReference type="AlphaFoldDB" id="A0A9X1HXY3"/>
<evidence type="ECO:0000256" key="11">
    <source>
        <dbReference type="ARBA" id="ARBA00023136"/>
    </source>
</evidence>
<keyword evidence="14" id="KW-0460">Magnesium</keyword>
<keyword evidence="4 15" id="KW-0410">Iron transport</keyword>
<dbReference type="GO" id="GO:0046872">
    <property type="term" value="F:metal ion binding"/>
    <property type="evidence" value="ECO:0007669"/>
    <property type="project" value="UniProtKB-KW"/>
</dbReference>
<dbReference type="EMBL" id="JAIXNE010000006">
    <property type="protein sequence ID" value="MCA6078494.1"/>
    <property type="molecule type" value="Genomic_DNA"/>
</dbReference>
<comment type="subcellular location">
    <subcellularLocation>
        <location evidence="15">Cell inner membrane</location>
        <topology evidence="15">Multi-pass membrane protein</topology>
    </subcellularLocation>
    <subcellularLocation>
        <location evidence="1">Cell membrane</location>
        <topology evidence="1">Multi-pass membrane protein</topology>
    </subcellularLocation>
</comment>
<sequence>MPGADIPKIALVGNPNSGKSSLFNILTGLNQKIGNFPGVTVDKKTGVCQLTEGKKAKIIDLPGTYSIYPNSTDERIVFDILANPENELYPDVVVVIVDASNFKRSLLLFSQIHDLNIPSVLVLNMMDLAEKAGNVIDIDRLSDELGVPIVPMKARTGEGLARLKDVLSEGILLPGEPVFDANKYAEEAIAEVKEAFDISNDYLAYQLLQQFRINNALSDSDKEKLEEICLRHNFNSHELRKAETLERYRRINEFVVNSVKESTQILPRRWTERLDRIFTHKFWGYIIFLLILFLIFQSIFAWATIPMDFIDLMFSGLSVWVKQVLPAGVLTNLLSEGIIPGIGGIVIFIPQIAILFAFIAILEETGYMSRVVFLMDKIMRRFGLNGKSVVPLISGVACAIPAIMATRTIDNIKERMITIFVTPFMSCSARLPVYTILIALIIPENPFYQGLALMGMYLLGVIAAVLSAWLMKLILKTRQRSFLIMELPTYKMPRWSNVGITMYEKSKAFVFEAGKIIFAISIILWVLASYGPGDYMENAEQYVLQEQVTSAELSPADLEKTVEAFKLEHSYAGIFGKFIEPAIRPLGYDWKIGIALITSFAAREVFVGTMATIYSIGNVEDEATIKTRMKNEMDSYGNPRYDLATGLSLLIFYAFAMQCMSTLAVVYRETKSWKWPALQLIYMSGVAYLCSLIVYQSLS</sequence>
<dbReference type="InterPro" id="IPR006073">
    <property type="entry name" value="GTP-bd"/>
</dbReference>
<dbReference type="InterPro" id="IPR030389">
    <property type="entry name" value="G_FEOB_dom"/>
</dbReference>
<feature type="binding site" evidence="14">
    <location>
        <position position="27"/>
    </location>
    <ligand>
        <name>Mg(2+)</name>
        <dbReference type="ChEBI" id="CHEBI:18420"/>
        <label>2</label>
    </ligand>
</feature>
<evidence type="ECO:0000256" key="15">
    <source>
        <dbReference type="RuleBase" id="RU362098"/>
    </source>
</evidence>
<keyword evidence="11 15" id="KW-0472">Membrane</keyword>
<comment type="similarity">
    <text evidence="15">Belongs to the TRAFAC class TrmE-Era-EngA-EngB-Septin-like GTPase superfamily. FeoB GTPase (TC 9.A.8) family.</text>
</comment>
<feature type="binding site" evidence="14">
    <location>
        <position position="24"/>
    </location>
    <ligand>
        <name>Mg(2+)</name>
        <dbReference type="ChEBI" id="CHEBI:18420"/>
        <label>2</label>
    </ligand>
</feature>
<evidence type="ECO:0000313" key="18">
    <source>
        <dbReference type="Proteomes" id="UP001139409"/>
    </source>
</evidence>
<feature type="transmembrane region" description="Helical" evidence="15">
    <location>
        <begin position="679"/>
        <end position="698"/>
    </location>
</feature>
<dbReference type="Proteomes" id="UP001139409">
    <property type="component" value="Unassembled WGS sequence"/>
</dbReference>
<dbReference type="PROSITE" id="PS51711">
    <property type="entry name" value="G_FEOB"/>
    <property type="match status" value="1"/>
</dbReference>
<feature type="transmembrane region" description="Helical" evidence="15">
    <location>
        <begin position="417"/>
        <end position="442"/>
    </location>
</feature>
<dbReference type="GO" id="GO:0005886">
    <property type="term" value="C:plasma membrane"/>
    <property type="evidence" value="ECO:0007669"/>
    <property type="project" value="UniProtKB-SubCell"/>
</dbReference>
<name>A0A9X1HXY3_9BACT</name>
<dbReference type="Pfam" id="PF07670">
    <property type="entry name" value="Gate"/>
    <property type="match status" value="2"/>
</dbReference>
<dbReference type="PANTHER" id="PTHR43185:SF1">
    <property type="entry name" value="FE(2+) TRANSPORTER FEOB"/>
    <property type="match status" value="1"/>
</dbReference>
<feature type="transmembrane region" description="Helical" evidence="15">
    <location>
        <begin position="342"/>
        <end position="362"/>
    </location>
</feature>
<evidence type="ECO:0000256" key="3">
    <source>
        <dbReference type="ARBA" id="ARBA00022475"/>
    </source>
</evidence>
<evidence type="ECO:0000256" key="5">
    <source>
        <dbReference type="ARBA" id="ARBA00022692"/>
    </source>
</evidence>
<comment type="function">
    <text evidence="15">Probable transporter of a GTP-driven Fe(2+) uptake system.</text>
</comment>
<feature type="transmembrane region" description="Helical" evidence="15">
    <location>
        <begin position="643"/>
        <end position="667"/>
    </location>
</feature>
<keyword evidence="10 13" id="KW-0342">GTP-binding</keyword>
<dbReference type="InterPro" id="IPR011640">
    <property type="entry name" value="Fe2_transport_prot_B_C"/>
</dbReference>
<feature type="domain" description="FeoB-type G" evidence="16">
    <location>
        <begin position="6"/>
        <end position="173"/>
    </location>
</feature>
<feature type="binding site" evidence="13">
    <location>
        <begin position="13"/>
        <end position="20"/>
    </location>
    <ligand>
        <name>GTP</name>
        <dbReference type="ChEBI" id="CHEBI:37565"/>
        <label>1</label>
    </ligand>
</feature>
<reference evidence="17" key="1">
    <citation type="submission" date="2021-09" db="EMBL/GenBank/DDBJ databases">
        <title>Fulvivirga sp. isolated from coastal sediment.</title>
        <authorList>
            <person name="Yu H."/>
        </authorList>
    </citation>
    <scope>NUCLEOTIDE SEQUENCE</scope>
    <source>
        <strain evidence="17">1062</strain>
    </source>
</reference>
<keyword evidence="7 15" id="KW-1133">Transmembrane helix</keyword>
<keyword evidence="2 15" id="KW-0813">Transport</keyword>
<protein>
    <recommendedName>
        <fullName evidence="12 15">Ferrous iron transport protein B</fullName>
    </recommendedName>
</protein>
<evidence type="ECO:0000256" key="4">
    <source>
        <dbReference type="ARBA" id="ARBA00022496"/>
    </source>
</evidence>
<evidence type="ECO:0000256" key="7">
    <source>
        <dbReference type="ARBA" id="ARBA00022989"/>
    </source>
</evidence>
<dbReference type="Gene3D" id="3.40.50.300">
    <property type="entry name" value="P-loop containing nucleotide triphosphate hydrolases"/>
    <property type="match status" value="1"/>
</dbReference>
<dbReference type="SUPFAM" id="SSF52540">
    <property type="entry name" value="P-loop containing nucleoside triphosphate hydrolases"/>
    <property type="match status" value="1"/>
</dbReference>
<evidence type="ECO:0000256" key="1">
    <source>
        <dbReference type="ARBA" id="ARBA00004651"/>
    </source>
</evidence>
<dbReference type="RefSeq" id="WP_225699352.1">
    <property type="nucleotide sequence ID" value="NZ_JAIXNE010000006.1"/>
</dbReference>
<feature type="transmembrane region" description="Helical" evidence="15">
    <location>
        <begin position="282"/>
        <end position="303"/>
    </location>
</feature>
<organism evidence="17 18">
    <name type="scientific">Fulvivirga sedimenti</name>
    <dbReference type="NCBI Taxonomy" id="2879465"/>
    <lineage>
        <taxon>Bacteria</taxon>
        <taxon>Pseudomonadati</taxon>
        <taxon>Bacteroidota</taxon>
        <taxon>Cytophagia</taxon>
        <taxon>Cytophagales</taxon>
        <taxon>Fulvivirgaceae</taxon>
        <taxon>Fulvivirga</taxon>
    </lineage>
</organism>
<feature type="binding site" evidence="13">
    <location>
        <begin position="60"/>
        <end position="63"/>
    </location>
    <ligand>
        <name>GTP</name>
        <dbReference type="ChEBI" id="CHEBI:37565"/>
        <label>1</label>
    </ligand>
</feature>
<keyword evidence="5 15" id="KW-0812">Transmembrane</keyword>
<dbReference type="InterPro" id="IPR050860">
    <property type="entry name" value="FeoB_GTPase"/>
</dbReference>
<evidence type="ECO:0000256" key="9">
    <source>
        <dbReference type="ARBA" id="ARBA00023065"/>
    </source>
</evidence>
<evidence type="ECO:0000256" key="2">
    <source>
        <dbReference type="ARBA" id="ARBA00022448"/>
    </source>
</evidence>
<evidence type="ECO:0000256" key="14">
    <source>
        <dbReference type="PIRSR" id="PIRSR603373-2"/>
    </source>
</evidence>
<feature type="binding site" evidence="13">
    <location>
        <begin position="38"/>
        <end position="42"/>
    </location>
    <ligand>
        <name>GTP</name>
        <dbReference type="ChEBI" id="CHEBI:37565"/>
        <label>1</label>
    </ligand>
</feature>
<evidence type="ECO:0000256" key="6">
    <source>
        <dbReference type="ARBA" id="ARBA00022741"/>
    </source>
</evidence>
<dbReference type="Pfam" id="PF02421">
    <property type="entry name" value="FeoB_N"/>
    <property type="match status" value="1"/>
</dbReference>
<keyword evidence="18" id="KW-1185">Reference proteome</keyword>
<keyword evidence="3" id="KW-1003">Cell membrane</keyword>
<dbReference type="Pfam" id="PF07664">
    <property type="entry name" value="FeoB_C"/>
    <property type="match status" value="1"/>
</dbReference>
<dbReference type="GO" id="GO:0005525">
    <property type="term" value="F:GTP binding"/>
    <property type="evidence" value="ECO:0007669"/>
    <property type="project" value="UniProtKB-KW"/>
</dbReference>
<accession>A0A9X1HXY3</accession>
<feature type="transmembrane region" description="Helical" evidence="15">
    <location>
        <begin position="509"/>
        <end position="528"/>
    </location>
</feature>
<keyword evidence="14" id="KW-0479">Metal-binding</keyword>
<feature type="binding site" evidence="13">
    <location>
        <begin position="124"/>
        <end position="127"/>
    </location>
    <ligand>
        <name>GTP</name>
        <dbReference type="ChEBI" id="CHEBI:37565"/>
        <label>1</label>
    </ligand>
</feature>
<dbReference type="GO" id="GO:0015093">
    <property type="term" value="F:ferrous iron transmembrane transporter activity"/>
    <property type="evidence" value="ECO:0007669"/>
    <property type="project" value="UniProtKB-UniRule"/>
</dbReference>
<evidence type="ECO:0000256" key="13">
    <source>
        <dbReference type="PIRSR" id="PIRSR603373-1"/>
    </source>
</evidence>
<dbReference type="CDD" id="cd01879">
    <property type="entry name" value="FeoB"/>
    <property type="match status" value="1"/>
</dbReference>
<keyword evidence="9" id="KW-0406">Ion transport</keyword>
<dbReference type="InterPro" id="IPR003373">
    <property type="entry name" value="Fe2_transport_prot-B"/>
</dbReference>
<feature type="transmembrane region" description="Helical" evidence="15">
    <location>
        <begin position="382"/>
        <end position="405"/>
    </location>
</feature>
<evidence type="ECO:0000256" key="12">
    <source>
        <dbReference type="NCBIfam" id="TIGR00437"/>
    </source>
</evidence>
<dbReference type="InterPro" id="IPR027417">
    <property type="entry name" value="P-loop_NTPase"/>
</dbReference>
<dbReference type="InterPro" id="IPR011642">
    <property type="entry name" value="Gate_dom"/>
</dbReference>
<keyword evidence="6 13" id="KW-0547">Nucleotide-binding</keyword>
<feature type="transmembrane region" description="Helical" evidence="15">
    <location>
        <begin position="454"/>
        <end position="475"/>
    </location>
</feature>
<dbReference type="NCBIfam" id="TIGR00437">
    <property type="entry name" value="feoB"/>
    <property type="match status" value="1"/>
</dbReference>
<gene>
    <name evidence="17" type="primary">feoB</name>
    <name evidence="17" type="ORF">LDX50_26710</name>
</gene>
<evidence type="ECO:0000313" key="17">
    <source>
        <dbReference type="EMBL" id="MCA6078494.1"/>
    </source>
</evidence>
<comment type="caution">
    <text evidence="17">The sequence shown here is derived from an EMBL/GenBank/DDBJ whole genome shotgun (WGS) entry which is preliminary data.</text>
</comment>
<keyword evidence="8 15" id="KW-0408">Iron</keyword>
<dbReference type="PRINTS" id="PR00326">
    <property type="entry name" value="GTP1OBG"/>
</dbReference>
<dbReference type="PANTHER" id="PTHR43185">
    <property type="entry name" value="FERROUS IRON TRANSPORT PROTEIN B"/>
    <property type="match status" value="1"/>
</dbReference>
<evidence type="ECO:0000256" key="8">
    <source>
        <dbReference type="ARBA" id="ARBA00023004"/>
    </source>
</evidence>
<feature type="binding site" evidence="14">
    <location>
        <position position="28"/>
    </location>
    <ligand>
        <name>Mg(2+)</name>
        <dbReference type="ChEBI" id="CHEBI:18420"/>
        <label>2</label>
    </ligand>
</feature>
<proteinExistence type="inferred from homology"/>